<comment type="subunit">
    <text evidence="4">Interacts with the cytoplasmic NapA precursor.</text>
</comment>
<dbReference type="KEGG" id="tho:SP60_06875"/>
<evidence type="ECO:0000256" key="3">
    <source>
        <dbReference type="ARBA" id="ARBA00023186"/>
    </source>
</evidence>
<dbReference type="InterPro" id="IPR005623">
    <property type="entry name" value="Chaperone_NapD_NO3_reduct"/>
</dbReference>
<accession>A0A0M4NXB9</accession>
<gene>
    <name evidence="4" type="primary">napD</name>
    <name evidence="5" type="ORF">SP60_06875</name>
</gene>
<organism evidence="5 6">
    <name type="scientific">Candidatus Thioglobus autotrophicus</name>
    <dbReference type="NCBI Taxonomy" id="1705394"/>
    <lineage>
        <taxon>Bacteria</taxon>
        <taxon>Pseudomonadati</taxon>
        <taxon>Pseudomonadota</taxon>
        <taxon>Gammaproteobacteria</taxon>
        <taxon>Candidatus Pseudothioglobaceae</taxon>
        <taxon>Candidatus Thioglobus</taxon>
    </lineage>
</organism>
<evidence type="ECO:0000256" key="1">
    <source>
        <dbReference type="ARBA" id="ARBA00004496"/>
    </source>
</evidence>
<keyword evidence="2 4" id="KW-0963">Cytoplasm</keyword>
<evidence type="ECO:0000313" key="5">
    <source>
        <dbReference type="EMBL" id="ALE52943.1"/>
    </source>
</evidence>
<name>A0A0M4NXB9_9GAMM</name>
<dbReference type="OrthoDB" id="2885067at2"/>
<dbReference type="PANTHER" id="PTHR38603:SF1">
    <property type="entry name" value="CHAPERONE NAPD"/>
    <property type="match status" value="1"/>
</dbReference>
<comment type="function">
    <text evidence="4">Chaperone for NapA, the catalytic subunit of the periplasmic nitrate reductase. It binds directly and specifically to the twin-arginine signal peptide of NapA, preventing premature interaction with the Tat translocase and premature export.</text>
</comment>
<comment type="similarity">
    <text evidence="4">Belongs to the NapD family.</text>
</comment>
<dbReference type="GO" id="GO:0051224">
    <property type="term" value="P:negative regulation of protein transport"/>
    <property type="evidence" value="ECO:0007669"/>
    <property type="project" value="UniProtKB-UniRule"/>
</dbReference>
<reference evidence="5 6" key="1">
    <citation type="journal article" date="2015" name="Genome Announc.">
        <title>Genome Sequence of 'Candidatus Thioglobus autotrophica' Strain EF1, a Chemoautotroph from the SUP05 Clade of Marine Gammaproteobacteria.</title>
        <authorList>
            <person name="Shah V."/>
            <person name="Morris R.M."/>
        </authorList>
    </citation>
    <scope>NUCLEOTIDE SEQUENCE [LARGE SCALE GENOMIC DNA]</scope>
    <source>
        <strain evidence="5 6">EF1</strain>
    </source>
</reference>
<sequence length="84" mass="9445">MEQTKDSIDICGVLVHTSKGKEEEVKNALSIIEGVEVHHTTQDSRLLVTIELQGRKQIMDTMGSFNDIPYVISTVLTYQHSEEV</sequence>
<dbReference type="AlphaFoldDB" id="A0A0M4NXB9"/>
<dbReference type="HAMAP" id="MF_02200">
    <property type="entry name" value="NapD"/>
    <property type="match status" value="1"/>
</dbReference>
<dbReference type="STRING" id="1705394.SP60_06875"/>
<evidence type="ECO:0000256" key="2">
    <source>
        <dbReference type="ARBA" id="ARBA00022490"/>
    </source>
</evidence>
<dbReference type="Proteomes" id="UP000058020">
    <property type="component" value="Chromosome"/>
</dbReference>
<dbReference type="GO" id="GO:0005737">
    <property type="term" value="C:cytoplasm"/>
    <property type="evidence" value="ECO:0007669"/>
    <property type="project" value="UniProtKB-SubCell"/>
</dbReference>
<dbReference type="Gene3D" id="3.30.70.920">
    <property type="match status" value="1"/>
</dbReference>
<protein>
    <recommendedName>
        <fullName evidence="4">Chaperone NapD</fullName>
    </recommendedName>
    <alternativeName>
        <fullName evidence="4">NapA signal peptide-binding chaperone NapD</fullName>
    </alternativeName>
</protein>
<dbReference type="EMBL" id="CP010552">
    <property type="protein sequence ID" value="ALE52943.1"/>
    <property type="molecule type" value="Genomic_DNA"/>
</dbReference>
<keyword evidence="6" id="KW-1185">Reference proteome</keyword>
<proteinExistence type="inferred from homology"/>
<comment type="subcellular location">
    <subcellularLocation>
        <location evidence="1 4">Cytoplasm</location>
    </subcellularLocation>
</comment>
<dbReference type="PANTHER" id="PTHR38603">
    <property type="entry name" value="CHAPERONE NAPD"/>
    <property type="match status" value="1"/>
</dbReference>
<evidence type="ECO:0000256" key="4">
    <source>
        <dbReference type="HAMAP-Rule" id="MF_02200"/>
    </source>
</evidence>
<dbReference type="Pfam" id="PF03927">
    <property type="entry name" value="NapD"/>
    <property type="match status" value="1"/>
</dbReference>
<dbReference type="RefSeq" id="WP_053951925.1">
    <property type="nucleotide sequence ID" value="NZ_CP010552.1"/>
</dbReference>
<dbReference type="GO" id="GO:0005048">
    <property type="term" value="F:signal sequence binding"/>
    <property type="evidence" value="ECO:0007669"/>
    <property type="project" value="UniProtKB-UniRule"/>
</dbReference>
<keyword evidence="3 4" id="KW-0143">Chaperone</keyword>
<evidence type="ECO:0000313" key="6">
    <source>
        <dbReference type="Proteomes" id="UP000058020"/>
    </source>
</evidence>